<accession>A0AAV9HML3</accession>
<evidence type="ECO:0000313" key="2">
    <source>
        <dbReference type="EMBL" id="KAK4462092.1"/>
    </source>
</evidence>
<feature type="compositionally biased region" description="Low complexity" evidence="1">
    <location>
        <begin position="215"/>
        <end position="225"/>
    </location>
</feature>
<feature type="region of interest" description="Disordered" evidence="1">
    <location>
        <begin position="771"/>
        <end position="799"/>
    </location>
</feature>
<feature type="compositionally biased region" description="Low complexity" evidence="1">
    <location>
        <begin position="712"/>
        <end position="721"/>
    </location>
</feature>
<comment type="caution">
    <text evidence="2">The sequence shown here is derived from an EMBL/GenBank/DDBJ whole genome shotgun (WGS) entry which is preliminary data.</text>
</comment>
<dbReference type="AlphaFoldDB" id="A0AAV9HML3"/>
<sequence>MLPRSPFKIRKLVPQKKVEDQEDYEGSYFHHDDDDDEMDTLTKIKAWRPPKGLMKRSKPSIDIRKSEDIHRIICMPPSPYTPQSSTSSLCSIENNGASNFGTSPRSSPPRRPDRSPLEPSPQRSPQRSPLLLPQQIEESHRIRPRGRSPVSAYYFPQLTPPSSPPQHAEMFPEPPPVIHHHGILKETPSPAPAPAQATSSEATPPLEPAAEVTAPSWPSSPNSPWQPEKAKLQDVQKLISETEKAFKELPSFTKLSDPQLAKFPLPRQPAPLSPLARRKSLRRSQGSVRSSKSVRSVKSPTKAGVAKIPLSPAAPRLAANARPAVRPKRAKSKKTRRRPAAPVRQSSMWQLAESAKEFAIQIGLHRVEVDEMLPESTLREIRMSRAAQWTQSPELGVTHVDSRKDSTASATTTTSTTGTSVEPLSHDETAIAADGAATPRASVVNKAADIDREDSRTPKAHGIQLQIPDQRDNGAEQGPERGRSPTPQPDSPTAGCRNEEDDCEDGLPIMTMVEDDLPAPSLRVMSMGLPPSSSSGGPSKPPMHRRFPSAPLPTIPEIIATSPTASQTITLLPPTPVPVPVRPQSDEYVYLDSTAFTVTMPAFKHGPIRLSKADLPIGKLAAAVDDTLDWTAFQMAIIGGAGDFFSEPTDYSRPSEAELDELDEIYTWFESFGFESAGGLVKAQQRSATKVPTAKPITPPQTPGLGPGSGPGPVKSPGVVVRIDPPPTEPAFSSGPGAGLDDSIAGRVLAPPPAAAYKKGHRRSVSSGAFSLRGDEQSFDQTPPTNNDNNINSSGSKNHKNLAIDSIASQQQLRRPSTDSMMSLPQSPMMELVLTHDIHGEEVPVPMGCNMSHDARDFLFWHTENVISYGPTASEGRVGRAELS</sequence>
<protein>
    <submittedName>
        <fullName evidence="2">Uncharacterized protein</fullName>
    </submittedName>
</protein>
<proteinExistence type="predicted"/>
<feature type="region of interest" description="Disordered" evidence="1">
    <location>
        <begin position="248"/>
        <end position="347"/>
    </location>
</feature>
<feature type="region of interest" description="Disordered" evidence="1">
    <location>
        <begin position="522"/>
        <end position="545"/>
    </location>
</feature>
<feature type="compositionally biased region" description="Basic and acidic residues" evidence="1">
    <location>
        <begin position="469"/>
        <end position="483"/>
    </location>
</feature>
<feature type="compositionally biased region" description="Low complexity" evidence="1">
    <location>
        <begin position="407"/>
        <end position="420"/>
    </location>
</feature>
<evidence type="ECO:0000256" key="1">
    <source>
        <dbReference type="SAM" id="MobiDB-lite"/>
    </source>
</evidence>
<reference evidence="2" key="2">
    <citation type="submission" date="2023-06" db="EMBL/GenBank/DDBJ databases">
        <authorList>
            <consortium name="Lawrence Berkeley National Laboratory"/>
            <person name="Mondo S.J."/>
            <person name="Hensen N."/>
            <person name="Bonometti L."/>
            <person name="Westerberg I."/>
            <person name="Brannstrom I.O."/>
            <person name="Guillou S."/>
            <person name="Cros-Aarteil S."/>
            <person name="Calhoun S."/>
            <person name="Haridas S."/>
            <person name="Kuo A."/>
            <person name="Pangilinan J."/>
            <person name="Riley R."/>
            <person name="Labutti K."/>
            <person name="Andreopoulos B."/>
            <person name="Lipzen A."/>
            <person name="Chen C."/>
            <person name="Yanf M."/>
            <person name="Daum C."/>
            <person name="Ng V."/>
            <person name="Clum A."/>
            <person name="Steindorff A."/>
            <person name="Ohm R."/>
            <person name="Martin F."/>
            <person name="Silar P."/>
            <person name="Natvig D."/>
            <person name="Lalanne C."/>
            <person name="Gautier V."/>
            <person name="Ament-Velasquez S.L."/>
            <person name="Kruys A."/>
            <person name="Hutchinson M.I."/>
            <person name="Powell A.J."/>
            <person name="Barry K."/>
            <person name="Miller A.N."/>
            <person name="Grigoriev I.V."/>
            <person name="Debuchy R."/>
            <person name="Gladieux P."/>
            <person name="Thoren M.H."/>
            <person name="Johannesson H."/>
        </authorList>
    </citation>
    <scope>NUCLEOTIDE SEQUENCE</scope>
    <source>
        <strain evidence="2">PSN324</strain>
    </source>
</reference>
<feature type="compositionally biased region" description="Basic and acidic residues" evidence="1">
    <location>
        <begin position="59"/>
        <end position="71"/>
    </location>
</feature>
<feature type="compositionally biased region" description="Low complexity" evidence="1">
    <location>
        <begin position="313"/>
        <end position="324"/>
    </location>
</feature>
<feature type="region of interest" description="Disordered" evidence="1">
    <location>
        <begin position="1"/>
        <end position="36"/>
    </location>
</feature>
<dbReference type="EMBL" id="MU864978">
    <property type="protein sequence ID" value="KAK4462092.1"/>
    <property type="molecule type" value="Genomic_DNA"/>
</dbReference>
<feature type="compositionally biased region" description="Low complexity" evidence="1">
    <location>
        <begin position="283"/>
        <end position="299"/>
    </location>
</feature>
<feature type="region of interest" description="Disordered" evidence="1">
    <location>
        <begin position="448"/>
        <end position="504"/>
    </location>
</feature>
<feature type="compositionally biased region" description="Basic and acidic residues" evidence="1">
    <location>
        <begin position="448"/>
        <end position="457"/>
    </location>
</feature>
<evidence type="ECO:0000313" key="3">
    <source>
        <dbReference type="Proteomes" id="UP001321749"/>
    </source>
</evidence>
<feature type="compositionally biased region" description="Polar residues" evidence="1">
    <location>
        <begin position="89"/>
        <end position="102"/>
    </location>
</feature>
<feature type="compositionally biased region" description="Polar residues" evidence="1">
    <location>
        <begin position="779"/>
        <end position="796"/>
    </location>
</feature>
<feature type="region of interest" description="Disordered" evidence="1">
    <location>
        <begin position="685"/>
        <end position="746"/>
    </location>
</feature>
<dbReference type="Proteomes" id="UP001321749">
    <property type="component" value="Unassembled WGS sequence"/>
</dbReference>
<gene>
    <name evidence="2" type="ORF">QBC42DRAFT_268681</name>
</gene>
<feature type="compositionally biased region" description="Basic residues" evidence="1">
    <location>
        <begin position="325"/>
        <end position="339"/>
    </location>
</feature>
<name>A0AAV9HML3_9PEZI</name>
<feature type="compositionally biased region" description="Low complexity" evidence="1">
    <location>
        <begin position="194"/>
        <end position="204"/>
    </location>
</feature>
<feature type="region of interest" description="Disordered" evidence="1">
    <location>
        <begin position="51"/>
        <end position="233"/>
    </location>
</feature>
<keyword evidence="3" id="KW-1185">Reference proteome</keyword>
<feature type="compositionally biased region" description="Low complexity" evidence="1">
    <location>
        <begin position="120"/>
        <end position="135"/>
    </location>
</feature>
<organism evidence="2 3">
    <name type="scientific">Cladorrhinum samala</name>
    <dbReference type="NCBI Taxonomy" id="585594"/>
    <lineage>
        <taxon>Eukaryota</taxon>
        <taxon>Fungi</taxon>
        <taxon>Dikarya</taxon>
        <taxon>Ascomycota</taxon>
        <taxon>Pezizomycotina</taxon>
        <taxon>Sordariomycetes</taxon>
        <taxon>Sordariomycetidae</taxon>
        <taxon>Sordariales</taxon>
        <taxon>Podosporaceae</taxon>
        <taxon>Cladorrhinum</taxon>
    </lineage>
</organism>
<feature type="region of interest" description="Disordered" evidence="1">
    <location>
        <begin position="392"/>
        <end position="425"/>
    </location>
</feature>
<reference evidence="2" key="1">
    <citation type="journal article" date="2023" name="Mol. Phylogenet. Evol.">
        <title>Genome-scale phylogeny and comparative genomics of the fungal order Sordariales.</title>
        <authorList>
            <person name="Hensen N."/>
            <person name="Bonometti L."/>
            <person name="Westerberg I."/>
            <person name="Brannstrom I.O."/>
            <person name="Guillou S."/>
            <person name="Cros-Aarteil S."/>
            <person name="Calhoun S."/>
            <person name="Haridas S."/>
            <person name="Kuo A."/>
            <person name="Mondo S."/>
            <person name="Pangilinan J."/>
            <person name="Riley R."/>
            <person name="LaButti K."/>
            <person name="Andreopoulos B."/>
            <person name="Lipzen A."/>
            <person name="Chen C."/>
            <person name="Yan M."/>
            <person name="Daum C."/>
            <person name="Ng V."/>
            <person name="Clum A."/>
            <person name="Steindorff A."/>
            <person name="Ohm R.A."/>
            <person name="Martin F."/>
            <person name="Silar P."/>
            <person name="Natvig D.O."/>
            <person name="Lalanne C."/>
            <person name="Gautier V."/>
            <person name="Ament-Velasquez S.L."/>
            <person name="Kruys A."/>
            <person name="Hutchinson M.I."/>
            <person name="Powell A.J."/>
            <person name="Barry K."/>
            <person name="Miller A.N."/>
            <person name="Grigoriev I.V."/>
            <person name="Debuchy R."/>
            <person name="Gladieux P."/>
            <person name="Hiltunen Thoren M."/>
            <person name="Johannesson H."/>
        </authorList>
    </citation>
    <scope>NUCLEOTIDE SEQUENCE</scope>
    <source>
        <strain evidence="2">PSN324</strain>
    </source>
</reference>
<feature type="compositionally biased region" description="Low complexity" evidence="1">
    <location>
        <begin position="525"/>
        <end position="538"/>
    </location>
</feature>